<keyword evidence="4" id="KW-1185">Reference proteome</keyword>
<protein>
    <recommendedName>
        <fullName evidence="2">Sacsin/Nov domain-containing protein</fullName>
    </recommendedName>
</protein>
<dbReference type="PANTHER" id="PTHR32387">
    <property type="entry name" value="WU:FJ29H11"/>
    <property type="match status" value="1"/>
</dbReference>
<comment type="caution">
    <text evidence="3">The sequence shown here is derived from an EMBL/GenBank/DDBJ whole genome shotgun (WGS) entry which is preliminary data.</text>
</comment>
<dbReference type="InterPro" id="IPR058210">
    <property type="entry name" value="SACS/Nov_dom"/>
</dbReference>
<reference evidence="3 4" key="1">
    <citation type="submission" date="2020-08" db="EMBL/GenBank/DDBJ databases">
        <title>Genomic Encyclopedia of Type Strains, Phase IV (KMG-IV): sequencing the most valuable type-strain genomes for metagenomic binning, comparative biology and taxonomic classification.</title>
        <authorList>
            <person name="Goeker M."/>
        </authorList>
    </citation>
    <scope>NUCLEOTIDE SEQUENCE [LARGE SCALE GENOMIC DNA]</scope>
    <source>
        <strain evidence="3 4">DSM 27203</strain>
    </source>
</reference>
<dbReference type="SUPFAM" id="SSF55874">
    <property type="entry name" value="ATPase domain of HSP90 chaperone/DNA topoisomerase II/histidine kinase"/>
    <property type="match status" value="1"/>
</dbReference>
<feature type="region of interest" description="Disordered" evidence="1">
    <location>
        <begin position="866"/>
        <end position="894"/>
    </location>
</feature>
<dbReference type="InterPro" id="IPR052957">
    <property type="entry name" value="Auxin_embryo_med"/>
</dbReference>
<accession>A0A840Z245</accession>
<name>A0A840Z245_9SPHN</name>
<feature type="compositionally biased region" description="Basic and acidic residues" evidence="1">
    <location>
        <begin position="866"/>
        <end position="881"/>
    </location>
</feature>
<dbReference type="Pfam" id="PF25794">
    <property type="entry name" value="SACS"/>
    <property type="match status" value="1"/>
</dbReference>
<dbReference type="Gene3D" id="3.30.565.10">
    <property type="entry name" value="Histidine kinase-like ATPase, C-terminal domain"/>
    <property type="match status" value="1"/>
</dbReference>
<evidence type="ECO:0000313" key="4">
    <source>
        <dbReference type="Proteomes" id="UP000554342"/>
    </source>
</evidence>
<dbReference type="InterPro" id="IPR036890">
    <property type="entry name" value="HATPase_C_sf"/>
</dbReference>
<proteinExistence type="predicted"/>
<gene>
    <name evidence="3" type="ORF">FHR23_002825</name>
</gene>
<dbReference type="Proteomes" id="UP000554342">
    <property type="component" value="Unassembled WGS sequence"/>
</dbReference>
<dbReference type="PANTHER" id="PTHR32387:SF0">
    <property type="entry name" value="PROTEIN NO VEIN"/>
    <property type="match status" value="1"/>
</dbReference>
<dbReference type="AlphaFoldDB" id="A0A840Z245"/>
<sequence>MSTTFLDWLGALRARRERWVNANHENNFDRGIWNATVEKYADPSHFIFELLQNAEDAGASWVRFTLESDRIVFEHDGRPFDRDDIEGITGIGNTTKLDDGHKIGCFGIGFKSVYVVTERPEVHSRIEGAALAFAIEDLVVPKLIDTAHGDDTTQIVLPLRADRADLAVTRARDGLASSGAAALLFLERVKRLEWVDGDARGRAEVSDGDGAIRSIRSRLPDGTDRRDRYLIVSRPVESREDRKQYEVKAALRLNDGGDLVPEDAPTRLRVFFETQENTGLHFIVHGPFQLTDNRANIKLDDDWNAELIEAIGDMVADTLPGLRDRGMLKRGVLDLLPNSMDELPPVFVPILTAIAERFQTEALIPASEGGFVTAPAAIRGPAELRDLLGDDGLNRFAGLADRRWITPGLRNSRSENLVSTLKIEDWDHGKFFAAFQRAFGQQTMLYQSEADARKLAVGWFDGLEDEAAQRFYLALDAALKAQKRSVSISGLKFIRLESGGRHSPTFAVLSPTDSELDPEAEQCDLFLVKKSLVRLGRGRGKDVEQFLRRIGVKDVDEKAYLAAIIRTQYKGDGARPNRERHLQHMRRFIRWWKEHGDIAMFAGVEFIRAGSDAAYHDADAVYFGEPFLKSALNKVYDGSIEGRERAALWEGYAKLPRKDLLAFLTACGVEDSLSVMYSGIPYEHPHWSELHSGFGATRNTGSGINIDYQIDELTELLARDDAEVSRLVWDAVSAVGAKAMTASYSPNQSRAANQRPSSLALVLRDTAWIPTKDGGLRIPRTITAGDLAKGFNVGGNEAWLQAIGLGEEHRQRSEQHKARRKAGELIGLDPALVDQLSGLPPEALAELNADVLRKIASRSYERVAFPERESGSPGRRAERLAARARSAPSKTYEVRERSVRVSSGESKALARTYLEDHYTNPLGDMICQGCHEKMPFNLPDGSPYFEACELVESLPTEQAENHLAMCPTCAAKWRYANPVSDGDLRAALSLAISPEIDITLAGESVRVRFTQVHLDDIRTVSGISKVSSSHTPG</sequence>
<dbReference type="EMBL" id="JACIJI010000006">
    <property type="protein sequence ID" value="MBB5719869.1"/>
    <property type="molecule type" value="Genomic_DNA"/>
</dbReference>
<feature type="domain" description="Sacsin/Nov" evidence="2">
    <location>
        <begin position="37"/>
        <end position="124"/>
    </location>
</feature>
<organism evidence="3 4">
    <name type="scientific">Stakelama sediminis</name>
    <dbReference type="NCBI Taxonomy" id="463200"/>
    <lineage>
        <taxon>Bacteria</taxon>
        <taxon>Pseudomonadati</taxon>
        <taxon>Pseudomonadota</taxon>
        <taxon>Alphaproteobacteria</taxon>
        <taxon>Sphingomonadales</taxon>
        <taxon>Sphingomonadaceae</taxon>
        <taxon>Stakelama</taxon>
    </lineage>
</organism>
<dbReference type="RefSeq" id="WP_184005186.1">
    <property type="nucleotide sequence ID" value="NZ_BAABIF010000006.1"/>
</dbReference>
<evidence type="ECO:0000256" key="1">
    <source>
        <dbReference type="SAM" id="MobiDB-lite"/>
    </source>
</evidence>
<evidence type="ECO:0000259" key="2">
    <source>
        <dbReference type="Pfam" id="PF25794"/>
    </source>
</evidence>
<dbReference type="NCBIfam" id="NF047352">
    <property type="entry name" value="P_loop_sacsin"/>
    <property type="match status" value="1"/>
</dbReference>
<evidence type="ECO:0000313" key="3">
    <source>
        <dbReference type="EMBL" id="MBB5719869.1"/>
    </source>
</evidence>